<gene>
    <name evidence="15" type="ordered locus">PECL_1682</name>
</gene>
<evidence type="ECO:0000313" key="16">
    <source>
        <dbReference type="Proteomes" id="UP000005444"/>
    </source>
</evidence>
<dbReference type="Pfam" id="PF13307">
    <property type="entry name" value="Helicase_C_2"/>
    <property type="match status" value="1"/>
</dbReference>
<dbReference type="GO" id="GO:0046872">
    <property type="term" value="F:metal ion binding"/>
    <property type="evidence" value="ECO:0007669"/>
    <property type="project" value="UniProtKB-KW"/>
</dbReference>
<organism evidence="15 16">
    <name type="scientific">Pediococcus claussenii (strain ATCC BAA-344 / DSM 14800 / JCM 18046 / KCTC 3811 / LMG 21948 / P06)</name>
    <dbReference type="NCBI Taxonomy" id="701521"/>
    <lineage>
        <taxon>Bacteria</taxon>
        <taxon>Bacillati</taxon>
        <taxon>Bacillota</taxon>
        <taxon>Bacilli</taxon>
        <taxon>Lactobacillales</taxon>
        <taxon>Lactobacillaceae</taxon>
        <taxon>Pediococcus</taxon>
    </lineage>
</organism>
<dbReference type="InterPro" id="IPR006554">
    <property type="entry name" value="Helicase-like_DEXD_c2"/>
</dbReference>
<dbReference type="eggNOG" id="COG1199">
    <property type="taxonomic scope" value="Bacteria"/>
</dbReference>
<evidence type="ECO:0000256" key="3">
    <source>
        <dbReference type="ARBA" id="ARBA00022741"/>
    </source>
</evidence>
<keyword evidence="1" id="KW-0004">4Fe-4S</keyword>
<dbReference type="PROSITE" id="PS51193">
    <property type="entry name" value="HELICASE_ATP_BIND_2"/>
    <property type="match status" value="1"/>
</dbReference>
<keyword evidence="9" id="KW-0411">Iron-sulfur</keyword>
<comment type="similarity">
    <text evidence="13">Belongs to the helicase family. DinG subfamily.</text>
</comment>
<evidence type="ECO:0000256" key="7">
    <source>
        <dbReference type="ARBA" id="ARBA00022840"/>
    </source>
</evidence>
<evidence type="ECO:0000256" key="1">
    <source>
        <dbReference type="ARBA" id="ARBA00022485"/>
    </source>
</evidence>
<dbReference type="AlphaFoldDB" id="G8PBB0"/>
<evidence type="ECO:0000256" key="13">
    <source>
        <dbReference type="ARBA" id="ARBA00038058"/>
    </source>
</evidence>
<evidence type="ECO:0000256" key="8">
    <source>
        <dbReference type="ARBA" id="ARBA00023004"/>
    </source>
</evidence>
<dbReference type="PATRIC" id="fig|701521.8.peg.1583"/>
<feature type="domain" description="Helicase ATP-binding" evidence="14">
    <location>
        <begin position="178"/>
        <end position="431"/>
    </location>
</feature>
<dbReference type="RefSeq" id="WP_014216093.1">
    <property type="nucleotide sequence ID" value="NC_016605.1"/>
</dbReference>
<dbReference type="EMBL" id="CP003137">
    <property type="protein sequence ID" value="AEV95899.1"/>
    <property type="molecule type" value="Genomic_DNA"/>
</dbReference>
<sequence length="784" mass="90282">MQPKIGIRQLVEFVLRSGDLNEQMNSQNTAFEGARIHRKLQSERPESYEKEYYVQREVDIAGTPYIVDGRADGVVANDTLWIEEIKTSDPKFEDLSENTKTLYWGQAKVYGAILTQDLDYETVKIQLTYYQRPTDKIVTEEHEYSREELQDFFNNLVHEYERWIKLRNEWRDKRNNSIHQTDFPFPEYRNGQRELAVAAYKTVLTGQRLFIEAPTGTGKTISTLFPVIKAVGEGKIDRVFYLTAKQSTRGVAEDGINLMVEKGLQIKSITLTAKEKMIFPEEVDVKPDQNPFMVGYYDRVKDGLLDVLENENQLTKNLIQKYARKHSLDPFEFSLDLSLFCDVIIGDYNYLFDPMVYLQRFFAGDDDDNFFLIDEAHNLVSRSRDMYSADLNEGLVVRVRTLLDKSTSAVESKQLKRRLTQLNNELKLIKNNFEERAQGNFVATTEPLDDIEKAILNFNEVTREWLPKQPDSDLTSSVLDLFFAGNKYIKIGEFYDNSYRVLMSKDDDGNLLIQEKILDPSPYLNKSLEKGHGALFFSATLSPIDYYKDTFGSSDGLVMQLSSPFEMKQQNIIVTTYVDTKYAARINNIPNIVASINALVNAKQGNYLIFCPSYGFMKQIVMEFQSRNPATDVVIQNGGMNENERQDFLDAFRVKSDKNLVGFAVLGGVFSEGIDLTEEQLIGVGIVSVGLPGLSEERKLLQEYFDEKNGRGFEYAYQLPGMNHVLQAAGRLIRTSKDRGNVVLMDQRFATRRYTDLFPRHWNYFKKAYSVEQLEQQIQSFWSN</sequence>
<dbReference type="STRING" id="701521.PECL_1682"/>
<dbReference type="GO" id="GO:0051539">
    <property type="term" value="F:4 iron, 4 sulfur cluster binding"/>
    <property type="evidence" value="ECO:0007669"/>
    <property type="project" value="UniProtKB-KW"/>
</dbReference>
<keyword evidence="3" id="KW-0547">Nucleotide-binding</keyword>
<dbReference type="InterPro" id="IPR011604">
    <property type="entry name" value="PDDEXK-like_dom_sf"/>
</dbReference>
<keyword evidence="8" id="KW-0408">Iron</keyword>
<keyword evidence="5" id="KW-0378">Hydrolase</keyword>
<dbReference type="GO" id="GO:0016818">
    <property type="term" value="F:hydrolase activity, acting on acid anhydrides, in phosphorus-containing anhydrides"/>
    <property type="evidence" value="ECO:0007669"/>
    <property type="project" value="InterPro"/>
</dbReference>
<keyword evidence="16" id="KW-1185">Reference proteome</keyword>
<keyword evidence="4" id="KW-0227">DNA damage</keyword>
<evidence type="ECO:0000256" key="6">
    <source>
        <dbReference type="ARBA" id="ARBA00022806"/>
    </source>
</evidence>
<dbReference type="GO" id="GO:0006281">
    <property type="term" value="P:DNA repair"/>
    <property type="evidence" value="ECO:0007669"/>
    <property type="project" value="UniProtKB-KW"/>
</dbReference>
<evidence type="ECO:0000256" key="11">
    <source>
        <dbReference type="ARBA" id="ARBA00023204"/>
    </source>
</evidence>
<keyword evidence="12" id="KW-0413">Isomerase</keyword>
<keyword evidence="6 15" id="KW-0347">Helicase</keyword>
<dbReference type="InterPro" id="IPR045028">
    <property type="entry name" value="DinG/Rad3-like"/>
</dbReference>
<dbReference type="GO" id="GO:0005524">
    <property type="term" value="F:ATP binding"/>
    <property type="evidence" value="ECO:0007669"/>
    <property type="project" value="UniProtKB-KW"/>
</dbReference>
<dbReference type="PANTHER" id="PTHR11472:SF34">
    <property type="entry name" value="REGULATOR OF TELOMERE ELONGATION HELICASE 1"/>
    <property type="match status" value="1"/>
</dbReference>
<dbReference type="SUPFAM" id="SSF52540">
    <property type="entry name" value="P-loop containing nucleoside triphosphate hydrolases"/>
    <property type="match status" value="2"/>
</dbReference>
<dbReference type="Gene3D" id="3.40.50.300">
    <property type="entry name" value="P-loop containing nucleotide triphosphate hydrolases"/>
    <property type="match status" value="2"/>
</dbReference>
<dbReference type="InterPro" id="IPR027417">
    <property type="entry name" value="P-loop_NTPase"/>
</dbReference>
<dbReference type="Gene3D" id="3.90.320.10">
    <property type="match status" value="1"/>
</dbReference>
<keyword evidence="7" id="KW-0067">ATP-binding</keyword>
<dbReference type="InterPro" id="IPR042493">
    <property type="entry name" value="XPD_DNA_FeS"/>
</dbReference>
<proteinExistence type="inferred from homology"/>
<dbReference type="SMART" id="SM00491">
    <property type="entry name" value="HELICc2"/>
    <property type="match status" value="1"/>
</dbReference>
<evidence type="ECO:0000256" key="9">
    <source>
        <dbReference type="ARBA" id="ARBA00023014"/>
    </source>
</evidence>
<dbReference type="SMART" id="SM00488">
    <property type="entry name" value="DEXDc2"/>
    <property type="match status" value="1"/>
</dbReference>
<evidence type="ECO:0000256" key="12">
    <source>
        <dbReference type="ARBA" id="ARBA00023235"/>
    </source>
</evidence>
<dbReference type="Gene3D" id="1.10.30.20">
    <property type="entry name" value="Bacterial XPD DNA helicase, FeS cluster domain"/>
    <property type="match status" value="1"/>
</dbReference>
<name>G8PBB0_PEDCP</name>
<keyword evidence="10" id="KW-0238">DNA-binding</keyword>
<dbReference type="GO" id="GO:0003677">
    <property type="term" value="F:DNA binding"/>
    <property type="evidence" value="ECO:0007669"/>
    <property type="project" value="UniProtKB-KW"/>
</dbReference>
<evidence type="ECO:0000313" key="15">
    <source>
        <dbReference type="EMBL" id="AEV95899.1"/>
    </source>
</evidence>
<dbReference type="Pfam" id="PF06733">
    <property type="entry name" value="DEAD_2"/>
    <property type="match status" value="1"/>
</dbReference>
<reference evidence="15 16" key="1">
    <citation type="journal article" date="2012" name="J. Bacteriol.">
        <title>Complete Genome Sequence of the Beer Spoilage Organism Pediococcus claussenii ATCC BAA-344T.</title>
        <authorList>
            <person name="Pittet V."/>
            <person name="Abegunde T."/>
            <person name="Marfleet T."/>
            <person name="Haakensen M."/>
            <person name="Morrow K."/>
            <person name="Jayaprakash T."/>
            <person name="Schroeder K."/>
            <person name="Trost B."/>
            <person name="Byrns S."/>
            <person name="Bergsveinson J."/>
            <person name="Kusalik A."/>
            <person name="Ziola B."/>
        </authorList>
    </citation>
    <scope>NUCLEOTIDE SEQUENCE [LARGE SCALE GENOMIC DNA]</scope>
    <source>
        <strain evidence="15 16">ATCC BAA-344</strain>
    </source>
</reference>
<evidence type="ECO:0000256" key="5">
    <source>
        <dbReference type="ARBA" id="ARBA00022801"/>
    </source>
</evidence>
<evidence type="ECO:0000256" key="2">
    <source>
        <dbReference type="ARBA" id="ARBA00022723"/>
    </source>
</evidence>
<dbReference type="GO" id="GO:0003678">
    <property type="term" value="F:DNA helicase activity"/>
    <property type="evidence" value="ECO:0007669"/>
    <property type="project" value="InterPro"/>
</dbReference>
<dbReference type="InterPro" id="IPR006555">
    <property type="entry name" value="ATP-dep_Helicase_C"/>
</dbReference>
<evidence type="ECO:0000256" key="10">
    <source>
        <dbReference type="ARBA" id="ARBA00023125"/>
    </source>
</evidence>
<evidence type="ECO:0000259" key="14">
    <source>
        <dbReference type="PROSITE" id="PS51193"/>
    </source>
</evidence>
<evidence type="ECO:0000256" key="4">
    <source>
        <dbReference type="ARBA" id="ARBA00022763"/>
    </source>
</evidence>
<dbReference type="HOGENOM" id="CLU_006515_7_0_9"/>
<dbReference type="PANTHER" id="PTHR11472">
    <property type="entry name" value="DNA REPAIR DEAD HELICASE RAD3/XP-D SUBFAMILY MEMBER"/>
    <property type="match status" value="1"/>
</dbReference>
<dbReference type="InterPro" id="IPR014013">
    <property type="entry name" value="Helic_SF1/SF2_ATP-bd_DinG/Rad3"/>
</dbReference>
<protein>
    <submittedName>
        <fullName evidence="15">DEAD/DEAH box helicase family protein</fullName>
    </submittedName>
</protein>
<keyword evidence="2" id="KW-0479">Metal-binding</keyword>
<accession>G8PBB0</accession>
<dbReference type="Gene3D" id="1.10.275.40">
    <property type="match status" value="1"/>
</dbReference>
<dbReference type="InterPro" id="IPR010614">
    <property type="entry name" value="RAD3-like_helicase_DEAD"/>
</dbReference>
<dbReference type="KEGG" id="pce:PECL_1682"/>
<dbReference type="Proteomes" id="UP000005444">
    <property type="component" value="Chromosome"/>
</dbReference>
<keyword evidence="11" id="KW-0234">DNA repair</keyword>